<sequence length="174" mass="19191">MRATTLDGISSMTSTVSSIYISSSTSRSSLSEKAVIRTSCKSASMHTKVSAASSLGRIRNMMGRYSSGNSASNAARSAGFISFKMRHSWGNFFSSSRAMASWFIGVFLLLKFFSKRETAHESSTRGQMMITICSITQPKKRTTVSECCRSHLCSGLSVYCDCFRLTRPRFFNSL</sequence>
<evidence type="ECO:0000313" key="1">
    <source>
        <dbReference type="EMBL" id="MPN32179.1"/>
    </source>
</evidence>
<accession>A0A645H2G9</accession>
<reference evidence="1" key="1">
    <citation type="submission" date="2019-08" db="EMBL/GenBank/DDBJ databases">
        <authorList>
            <person name="Kucharzyk K."/>
            <person name="Murdoch R.W."/>
            <person name="Higgins S."/>
            <person name="Loffler F."/>
        </authorList>
    </citation>
    <scope>NUCLEOTIDE SEQUENCE</scope>
</reference>
<comment type="caution">
    <text evidence="1">The sequence shown here is derived from an EMBL/GenBank/DDBJ whole genome shotgun (WGS) entry which is preliminary data.</text>
</comment>
<proteinExistence type="predicted"/>
<dbReference type="EMBL" id="VSSQ01084038">
    <property type="protein sequence ID" value="MPN32179.1"/>
    <property type="molecule type" value="Genomic_DNA"/>
</dbReference>
<organism evidence="1">
    <name type="scientific">bioreactor metagenome</name>
    <dbReference type="NCBI Taxonomy" id="1076179"/>
    <lineage>
        <taxon>unclassified sequences</taxon>
        <taxon>metagenomes</taxon>
        <taxon>ecological metagenomes</taxon>
    </lineage>
</organism>
<gene>
    <name evidence="1" type="ORF">SDC9_179655</name>
</gene>
<protein>
    <submittedName>
        <fullName evidence="1">Uncharacterized protein</fullName>
    </submittedName>
</protein>
<name>A0A645H2G9_9ZZZZ</name>
<dbReference type="AlphaFoldDB" id="A0A645H2G9"/>